<organism evidence="2 3">
    <name type="scientific">Paraburkholderia solitsugae</name>
    <dbReference type="NCBI Taxonomy" id="2675748"/>
    <lineage>
        <taxon>Bacteria</taxon>
        <taxon>Pseudomonadati</taxon>
        <taxon>Pseudomonadota</taxon>
        <taxon>Betaproteobacteria</taxon>
        <taxon>Burkholderiales</taxon>
        <taxon>Burkholderiaceae</taxon>
        <taxon>Paraburkholderia</taxon>
    </lineage>
</organism>
<dbReference type="InterPro" id="IPR050266">
    <property type="entry name" value="AB_hydrolase_sf"/>
</dbReference>
<protein>
    <submittedName>
        <fullName evidence="2">Alpha/beta fold hydrolase</fullName>
    </submittedName>
</protein>
<evidence type="ECO:0000313" key="3">
    <source>
        <dbReference type="Proteomes" id="UP000652198"/>
    </source>
</evidence>
<dbReference type="Proteomes" id="UP000652198">
    <property type="component" value="Unassembled WGS sequence"/>
</dbReference>
<dbReference type="SUPFAM" id="SSF53474">
    <property type="entry name" value="alpha/beta-Hydrolases"/>
    <property type="match status" value="1"/>
</dbReference>
<dbReference type="InterPro" id="IPR000073">
    <property type="entry name" value="AB_hydrolase_1"/>
</dbReference>
<evidence type="ECO:0000259" key="1">
    <source>
        <dbReference type="Pfam" id="PF12697"/>
    </source>
</evidence>
<keyword evidence="3" id="KW-1185">Reference proteome</keyword>
<evidence type="ECO:0000313" key="2">
    <source>
        <dbReference type="EMBL" id="NPT42834.1"/>
    </source>
</evidence>
<proteinExistence type="predicted"/>
<dbReference type="PANTHER" id="PTHR43798">
    <property type="entry name" value="MONOACYLGLYCEROL LIPASE"/>
    <property type="match status" value="1"/>
</dbReference>
<comment type="caution">
    <text evidence="2">The sequence shown here is derived from an EMBL/GenBank/DDBJ whole genome shotgun (WGS) entry which is preliminary data.</text>
</comment>
<dbReference type="EMBL" id="WOEY01000065">
    <property type="protein sequence ID" value="NPT42834.1"/>
    <property type="molecule type" value="Genomic_DNA"/>
</dbReference>
<gene>
    <name evidence="2" type="ORF">GNZ12_16250</name>
</gene>
<dbReference type="Gene3D" id="3.40.50.1820">
    <property type="entry name" value="alpha/beta hydrolase"/>
    <property type="match status" value="1"/>
</dbReference>
<feature type="domain" description="AB hydrolase-1" evidence="1">
    <location>
        <begin position="26"/>
        <end position="240"/>
    </location>
</feature>
<keyword evidence="2" id="KW-0378">Hydrolase</keyword>
<dbReference type="InterPro" id="IPR029058">
    <property type="entry name" value="AB_hydrolase_fold"/>
</dbReference>
<dbReference type="PRINTS" id="PR00111">
    <property type="entry name" value="ABHYDROLASE"/>
</dbReference>
<name>A0ABX2BPL0_9BURK</name>
<accession>A0ABX2BPL0</accession>
<sequence>MAYVQRDTMVSGVRSRMLEGGEGETVLFLHGAAGLTGWLPYFESLSRRFKVLAPEHPGYGEVVRPDSIASVADLAEYYKSFTAGLGRFHLIGSSLGGWLASKLALLAPAEAQSLTLIAPAGMRERPDGSGLGTLPSRGERLRRLYFDQGFVERILAQDPPDIQQIETRNWVTSSLLGGPGFHNPMMESELAKLACPTLILWGQEDQVVSVEQARLWGNAIAEAKVRIFSRCGHLPHLEMATMAAGLTQDFINKRNILA</sequence>
<reference evidence="2 3" key="1">
    <citation type="submission" date="2019-11" db="EMBL/GenBank/DDBJ databases">
        <title>Metabolism of dissolved organic matter in forest soils.</title>
        <authorList>
            <person name="Cyle K.T."/>
            <person name="Wilhelm R.C."/>
            <person name="Martinez C.E."/>
        </authorList>
    </citation>
    <scope>NUCLEOTIDE SEQUENCE [LARGE SCALE GENOMIC DNA]</scope>
    <source>
        <strain evidence="2 3">1N</strain>
    </source>
</reference>
<dbReference type="Pfam" id="PF12697">
    <property type="entry name" value="Abhydrolase_6"/>
    <property type="match status" value="1"/>
</dbReference>
<dbReference type="GO" id="GO:0016787">
    <property type="term" value="F:hydrolase activity"/>
    <property type="evidence" value="ECO:0007669"/>
    <property type="project" value="UniProtKB-KW"/>
</dbReference>